<dbReference type="PANTHER" id="PTHR34473">
    <property type="entry name" value="UPF0699 TRANSMEMBRANE PROTEIN YDBS"/>
    <property type="match status" value="1"/>
</dbReference>
<keyword evidence="1" id="KW-0472">Membrane</keyword>
<dbReference type="STRING" id="1798383.A3D78_02565"/>
<gene>
    <name evidence="3" type="ORF">A3D78_02565</name>
</gene>
<dbReference type="AlphaFoldDB" id="A0A1F5ZY89"/>
<keyword evidence="1" id="KW-0812">Transmembrane</keyword>
<organism evidence="3 4">
    <name type="scientific">Candidatus Gottesmanbacteria bacterium RIFCSPHIGHO2_02_FULL_39_14</name>
    <dbReference type="NCBI Taxonomy" id="1798383"/>
    <lineage>
        <taxon>Bacteria</taxon>
        <taxon>Candidatus Gottesmaniibacteriota</taxon>
    </lineage>
</organism>
<feature type="domain" description="YdbS-like PH" evidence="2">
    <location>
        <begin position="72"/>
        <end position="128"/>
    </location>
</feature>
<evidence type="ECO:0000256" key="1">
    <source>
        <dbReference type="SAM" id="Phobius"/>
    </source>
</evidence>
<feature type="transmembrane region" description="Helical" evidence="1">
    <location>
        <begin position="49"/>
        <end position="68"/>
    </location>
</feature>
<protein>
    <recommendedName>
        <fullName evidence="2">YdbS-like PH domain-containing protein</fullName>
    </recommendedName>
</protein>
<comment type="caution">
    <text evidence="3">The sequence shown here is derived from an EMBL/GenBank/DDBJ whole genome shotgun (WGS) entry which is preliminary data.</text>
</comment>
<evidence type="ECO:0000259" key="2">
    <source>
        <dbReference type="Pfam" id="PF03703"/>
    </source>
</evidence>
<dbReference type="EMBL" id="MFJM01000040">
    <property type="protein sequence ID" value="OGG17323.1"/>
    <property type="molecule type" value="Genomic_DNA"/>
</dbReference>
<name>A0A1F5ZY89_9BACT</name>
<keyword evidence="1" id="KW-1133">Transmembrane helix</keyword>
<evidence type="ECO:0000313" key="4">
    <source>
        <dbReference type="Proteomes" id="UP000176253"/>
    </source>
</evidence>
<dbReference type="PANTHER" id="PTHR34473:SF2">
    <property type="entry name" value="UPF0699 TRANSMEMBRANE PROTEIN YDBT"/>
    <property type="match status" value="1"/>
</dbReference>
<sequence length="195" mass="21929">MDGVITEQNYPVEGIWVLKSILGSLIALLVFGSFYLIRLRFGINDNDTNFYLIVFAIFIPFYLVYSALRRATFHYSIDAKFLNLQQGILNKQQRHIPYGVIQNVFVKQDLFDRLFGLASLTLENASMGAGSQQEGQTKLFGLTLSNKKQQRVEMVGFSGNKVSIPGLTKQNAEVLKGIVLQKMKENPIEDSQSGL</sequence>
<dbReference type="Proteomes" id="UP000176253">
    <property type="component" value="Unassembled WGS sequence"/>
</dbReference>
<accession>A0A1F5ZY89</accession>
<proteinExistence type="predicted"/>
<feature type="transmembrane region" description="Helical" evidence="1">
    <location>
        <begin position="15"/>
        <end position="37"/>
    </location>
</feature>
<dbReference type="InterPro" id="IPR005182">
    <property type="entry name" value="YdbS-like_PH"/>
</dbReference>
<reference evidence="3 4" key="1">
    <citation type="journal article" date="2016" name="Nat. Commun.">
        <title>Thousands of microbial genomes shed light on interconnected biogeochemical processes in an aquifer system.</title>
        <authorList>
            <person name="Anantharaman K."/>
            <person name="Brown C.T."/>
            <person name="Hug L.A."/>
            <person name="Sharon I."/>
            <person name="Castelle C.J."/>
            <person name="Probst A.J."/>
            <person name="Thomas B.C."/>
            <person name="Singh A."/>
            <person name="Wilkins M.J."/>
            <person name="Karaoz U."/>
            <person name="Brodie E.L."/>
            <person name="Williams K.H."/>
            <person name="Hubbard S.S."/>
            <person name="Banfield J.F."/>
        </authorList>
    </citation>
    <scope>NUCLEOTIDE SEQUENCE [LARGE SCALE GENOMIC DNA]</scope>
</reference>
<evidence type="ECO:0000313" key="3">
    <source>
        <dbReference type="EMBL" id="OGG17323.1"/>
    </source>
</evidence>
<dbReference type="Pfam" id="PF03703">
    <property type="entry name" value="bPH_2"/>
    <property type="match status" value="1"/>
</dbReference>